<dbReference type="EMBL" id="JAQAGZ010000007">
    <property type="protein sequence ID" value="MCZ8513249.1"/>
    <property type="molecule type" value="Genomic_DNA"/>
</dbReference>
<dbReference type="Pfam" id="PF01408">
    <property type="entry name" value="GFO_IDH_MocA"/>
    <property type="match status" value="1"/>
</dbReference>
<dbReference type="InterPro" id="IPR004104">
    <property type="entry name" value="Gfo/Idh/MocA-like_OxRdtase_C"/>
</dbReference>
<accession>A0ABT4Q8N4</accession>
<evidence type="ECO:0000259" key="2">
    <source>
        <dbReference type="Pfam" id="PF01408"/>
    </source>
</evidence>
<name>A0ABT4Q8N4_9BACL</name>
<comment type="caution">
    <text evidence="4">The sequence shown here is derived from an EMBL/GenBank/DDBJ whole genome shotgun (WGS) entry which is preliminary data.</text>
</comment>
<dbReference type="Gene3D" id="3.40.50.720">
    <property type="entry name" value="NAD(P)-binding Rossmann-like Domain"/>
    <property type="match status" value="1"/>
</dbReference>
<dbReference type="SUPFAM" id="SSF51735">
    <property type="entry name" value="NAD(P)-binding Rossmann-fold domains"/>
    <property type="match status" value="1"/>
</dbReference>
<evidence type="ECO:0000313" key="4">
    <source>
        <dbReference type="EMBL" id="MCZ8513249.1"/>
    </source>
</evidence>
<reference evidence="4 5" key="1">
    <citation type="submission" date="2022-12" db="EMBL/GenBank/DDBJ databases">
        <title>Draft genome sequence of Paenibacillus sp. dW9.</title>
        <authorList>
            <person name="Choi E.-W."/>
            <person name="Kim D.-U."/>
        </authorList>
    </citation>
    <scope>NUCLEOTIDE SEQUENCE [LARGE SCALE GENOMIC DNA]</scope>
    <source>
        <strain evidence="5">dW9</strain>
    </source>
</reference>
<organism evidence="4 5">
    <name type="scientific">Paenibacillus gyeongsangnamensis</name>
    <dbReference type="NCBI Taxonomy" id="3388067"/>
    <lineage>
        <taxon>Bacteria</taxon>
        <taxon>Bacillati</taxon>
        <taxon>Bacillota</taxon>
        <taxon>Bacilli</taxon>
        <taxon>Bacillales</taxon>
        <taxon>Paenibacillaceae</taxon>
        <taxon>Paenibacillus</taxon>
    </lineage>
</organism>
<dbReference type="InterPro" id="IPR000683">
    <property type="entry name" value="Gfo/Idh/MocA-like_OxRdtase_N"/>
</dbReference>
<evidence type="ECO:0000259" key="3">
    <source>
        <dbReference type="Pfam" id="PF02894"/>
    </source>
</evidence>
<comment type="similarity">
    <text evidence="1">Belongs to the Gfo/Idh/MocA family.</text>
</comment>
<dbReference type="Proteomes" id="UP001527882">
    <property type="component" value="Unassembled WGS sequence"/>
</dbReference>
<dbReference type="PANTHER" id="PTHR43377">
    <property type="entry name" value="BILIVERDIN REDUCTASE A"/>
    <property type="match status" value="1"/>
</dbReference>
<dbReference type="RefSeq" id="WP_269881739.1">
    <property type="nucleotide sequence ID" value="NZ_JAQAGZ010000007.1"/>
</dbReference>
<proteinExistence type="inferred from homology"/>
<dbReference type="Gene3D" id="3.30.360.10">
    <property type="entry name" value="Dihydrodipicolinate Reductase, domain 2"/>
    <property type="match status" value="1"/>
</dbReference>
<sequence length="364" mass="39901">MKTIRYGVVGCGYFGGELARIVHSMEGAALSAVFGGRDAAELAEELGCEAEESLDRLVHRDDIDAVIVASPSHLHYEAAVKAARNGKHVFCEKPLALTLKDCEEMLEASRECGVTFMAGHIMHFMRGVKRVKEWIAAGEIGRPLVCHSERTGWEERQRVVSWKKNRMTSGGHLFHHIHELDLLQAIMGPAVSVSAAGGNLAHQGEGFGDEEDVLLLTLEFSDGRLGTMQYGSGFRWGEHYVKINGSEGAILLDMKHSRIQLKNRRGLLTEPLNYSEEEDAERALSYEKLDGGIVYGSPQTKLPGWLTTVMKLEMEALRDVLQGKPADGSYGSLFDGSAGRASIATAEAAMTALHERSWVGINHK</sequence>
<gene>
    <name evidence="4" type="ORF">O9H85_12605</name>
</gene>
<feature type="domain" description="Gfo/Idh/MocA-like oxidoreductase N-terminal" evidence="2">
    <location>
        <begin position="4"/>
        <end position="120"/>
    </location>
</feature>
<dbReference type="InterPro" id="IPR051450">
    <property type="entry name" value="Gfo/Idh/MocA_Oxidoreductases"/>
</dbReference>
<dbReference type="InterPro" id="IPR036291">
    <property type="entry name" value="NAD(P)-bd_dom_sf"/>
</dbReference>
<keyword evidence="5" id="KW-1185">Reference proteome</keyword>
<evidence type="ECO:0000256" key="1">
    <source>
        <dbReference type="ARBA" id="ARBA00010928"/>
    </source>
</evidence>
<dbReference type="Pfam" id="PF02894">
    <property type="entry name" value="GFO_IDH_MocA_C"/>
    <property type="match status" value="1"/>
</dbReference>
<dbReference type="SUPFAM" id="SSF55347">
    <property type="entry name" value="Glyceraldehyde-3-phosphate dehydrogenase-like, C-terminal domain"/>
    <property type="match status" value="1"/>
</dbReference>
<dbReference type="PANTHER" id="PTHR43377:SF1">
    <property type="entry name" value="BILIVERDIN REDUCTASE A"/>
    <property type="match status" value="1"/>
</dbReference>
<protein>
    <submittedName>
        <fullName evidence="4">Gfo/Idh/MocA family oxidoreductase</fullName>
    </submittedName>
</protein>
<evidence type="ECO:0000313" key="5">
    <source>
        <dbReference type="Proteomes" id="UP001527882"/>
    </source>
</evidence>
<feature type="domain" description="Gfo/Idh/MocA-like oxidoreductase C-terminal" evidence="3">
    <location>
        <begin position="132"/>
        <end position="360"/>
    </location>
</feature>